<accession>A0A838LBP5</accession>
<organism evidence="1 2">
    <name type="scientific">Sphingomonas chungangi</name>
    <dbReference type="NCBI Taxonomy" id="2683589"/>
    <lineage>
        <taxon>Bacteria</taxon>
        <taxon>Pseudomonadati</taxon>
        <taxon>Pseudomonadota</taxon>
        <taxon>Alphaproteobacteria</taxon>
        <taxon>Sphingomonadales</taxon>
        <taxon>Sphingomonadaceae</taxon>
        <taxon>Sphingomonas</taxon>
    </lineage>
</organism>
<sequence length="78" mass="8791">MMLFPDVAANAAPADFGRVPFASSFDLASFIIRPTSKQVRHQGVSRWLTEDIEPPPGPPRDPPIVKIRGKKVKFRMRF</sequence>
<comment type="caution">
    <text evidence="1">The sequence shown here is derived from an EMBL/GenBank/DDBJ whole genome shotgun (WGS) entry which is preliminary data.</text>
</comment>
<dbReference type="RefSeq" id="WP_160364018.1">
    <property type="nucleotide sequence ID" value="NZ_JACEIB010000027.1"/>
</dbReference>
<dbReference type="AlphaFoldDB" id="A0A838LBP5"/>
<protein>
    <submittedName>
        <fullName evidence="1">Uncharacterized protein</fullName>
    </submittedName>
</protein>
<evidence type="ECO:0000313" key="1">
    <source>
        <dbReference type="EMBL" id="MBA2936135.1"/>
    </source>
</evidence>
<dbReference type="EMBL" id="JACEIB010000027">
    <property type="protein sequence ID" value="MBA2936135.1"/>
    <property type="molecule type" value="Genomic_DNA"/>
</dbReference>
<dbReference type="Proteomes" id="UP000570166">
    <property type="component" value="Unassembled WGS sequence"/>
</dbReference>
<name>A0A838LBP5_9SPHN</name>
<proteinExistence type="predicted"/>
<keyword evidence="2" id="KW-1185">Reference proteome</keyword>
<gene>
    <name evidence="1" type="ORF">HZF05_18795</name>
</gene>
<evidence type="ECO:0000313" key="2">
    <source>
        <dbReference type="Proteomes" id="UP000570166"/>
    </source>
</evidence>
<reference evidence="1 2" key="1">
    <citation type="submission" date="2020-07" db="EMBL/GenBank/DDBJ databases">
        <authorList>
            <person name="Sun Q."/>
        </authorList>
    </citation>
    <scope>NUCLEOTIDE SEQUENCE [LARGE SCALE GENOMIC DNA]</scope>
    <source>
        <strain evidence="1 2">CGMCC 1.13654</strain>
    </source>
</reference>